<dbReference type="SMART" id="SM00448">
    <property type="entry name" value="REC"/>
    <property type="match status" value="1"/>
</dbReference>
<feature type="domain" description="Response regulatory" evidence="2">
    <location>
        <begin position="8"/>
        <end position="123"/>
    </location>
</feature>
<dbReference type="GO" id="GO:0000160">
    <property type="term" value="P:phosphorelay signal transduction system"/>
    <property type="evidence" value="ECO:0007669"/>
    <property type="project" value="InterPro"/>
</dbReference>
<comment type="caution">
    <text evidence="3">The sequence shown here is derived from an EMBL/GenBank/DDBJ whole genome shotgun (WGS) entry which is preliminary data.</text>
</comment>
<dbReference type="InterPro" id="IPR001789">
    <property type="entry name" value="Sig_transdc_resp-reg_receiver"/>
</dbReference>
<evidence type="ECO:0000313" key="4">
    <source>
        <dbReference type="Proteomes" id="UP000092634"/>
    </source>
</evidence>
<dbReference type="Proteomes" id="UP000092634">
    <property type="component" value="Unassembled WGS sequence"/>
</dbReference>
<dbReference type="AlphaFoldDB" id="A0A1E8PLG5"/>
<name>A0A1E8PLG5_9BURK</name>
<organism evidence="3 4">
    <name type="scientific">Janthinobacterium lividum</name>
    <dbReference type="NCBI Taxonomy" id="29581"/>
    <lineage>
        <taxon>Bacteria</taxon>
        <taxon>Pseudomonadati</taxon>
        <taxon>Pseudomonadota</taxon>
        <taxon>Betaproteobacteria</taxon>
        <taxon>Burkholderiales</taxon>
        <taxon>Oxalobacteraceae</taxon>
        <taxon>Janthinobacterium</taxon>
    </lineage>
</organism>
<evidence type="ECO:0000256" key="1">
    <source>
        <dbReference type="PROSITE-ProRule" id="PRU00169"/>
    </source>
</evidence>
<accession>A0A1E8PLG5</accession>
<sequence>MPKARPLRILIVDDNDLSRALLRVILRGDEHDIVGEAISVQQAIQMCQTMQPDVVLLDILMPGVPGLDAIGPLKKIRPQARILMVSANDDDDNVKRAMEEGADGFIAKPFNSASILQTMQHMADTFTFAAPATLAGLS</sequence>
<dbReference type="InterPro" id="IPR052048">
    <property type="entry name" value="ST_Response_Regulator"/>
</dbReference>
<dbReference type="PANTHER" id="PTHR43228">
    <property type="entry name" value="TWO-COMPONENT RESPONSE REGULATOR"/>
    <property type="match status" value="1"/>
</dbReference>
<dbReference type="Pfam" id="PF00072">
    <property type="entry name" value="Response_reg"/>
    <property type="match status" value="1"/>
</dbReference>
<evidence type="ECO:0000313" key="3">
    <source>
        <dbReference type="EMBL" id="OFJ47116.1"/>
    </source>
</evidence>
<feature type="modified residue" description="4-aspartylphosphate" evidence="1">
    <location>
        <position position="58"/>
    </location>
</feature>
<dbReference type="PROSITE" id="PS50110">
    <property type="entry name" value="RESPONSE_REGULATORY"/>
    <property type="match status" value="1"/>
</dbReference>
<protein>
    <submittedName>
        <fullName evidence="3">Response regulator</fullName>
    </submittedName>
</protein>
<proteinExistence type="predicted"/>
<keyword evidence="1" id="KW-0597">Phosphoprotein</keyword>
<dbReference type="InterPro" id="IPR011006">
    <property type="entry name" value="CheY-like_superfamily"/>
</dbReference>
<reference evidence="3 4" key="1">
    <citation type="submission" date="2016-10" db="EMBL/GenBank/DDBJ databases">
        <title>Updated version of Genome Assembly of Janthinobacterium lividum ERGS5:01.</title>
        <authorList>
            <person name="Kumar R."/>
            <person name="Acharya V."/>
            <person name="Singh D."/>
        </authorList>
    </citation>
    <scope>NUCLEOTIDE SEQUENCE [LARGE SCALE GENOMIC DNA]</scope>
    <source>
        <strain evidence="3 4">ERGS5:01</strain>
    </source>
</reference>
<gene>
    <name evidence="3" type="ORF">BA896_018445</name>
</gene>
<dbReference type="EMBL" id="MAQB02000009">
    <property type="protein sequence ID" value="OFJ47116.1"/>
    <property type="molecule type" value="Genomic_DNA"/>
</dbReference>
<dbReference type="PANTHER" id="PTHR43228:SF1">
    <property type="entry name" value="TWO-COMPONENT RESPONSE REGULATOR ARR22"/>
    <property type="match status" value="1"/>
</dbReference>
<dbReference type="Gene3D" id="3.40.50.2300">
    <property type="match status" value="1"/>
</dbReference>
<dbReference type="SUPFAM" id="SSF52172">
    <property type="entry name" value="CheY-like"/>
    <property type="match status" value="1"/>
</dbReference>
<evidence type="ECO:0000259" key="2">
    <source>
        <dbReference type="PROSITE" id="PS50110"/>
    </source>
</evidence>